<dbReference type="Gene3D" id="3.40.50.720">
    <property type="entry name" value="NAD(P)-binding Rossmann-like Domain"/>
    <property type="match status" value="1"/>
</dbReference>
<comment type="caution">
    <text evidence="3">The sequence shown here is derived from an EMBL/GenBank/DDBJ whole genome shotgun (WGS) entry which is preliminary data.</text>
</comment>
<dbReference type="InterPro" id="IPR020904">
    <property type="entry name" value="Sc_DH/Rdtase_CS"/>
</dbReference>
<evidence type="ECO:0000256" key="2">
    <source>
        <dbReference type="ARBA" id="ARBA00023002"/>
    </source>
</evidence>
<dbReference type="OrthoDB" id="8888385at2"/>
<organism evidence="3 4">
    <name type="scientific">Pollutimonas nitritireducens</name>
    <dbReference type="NCBI Taxonomy" id="2045209"/>
    <lineage>
        <taxon>Bacteria</taxon>
        <taxon>Pseudomonadati</taxon>
        <taxon>Pseudomonadota</taxon>
        <taxon>Betaproteobacteria</taxon>
        <taxon>Burkholderiales</taxon>
        <taxon>Alcaligenaceae</taxon>
        <taxon>Pollutimonas</taxon>
    </lineage>
</organism>
<dbReference type="InterPro" id="IPR050259">
    <property type="entry name" value="SDR"/>
</dbReference>
<dbReference type="FunFam" id="3.40.50.720:FF:000173">
    <property type="entry name" value="3-oxoacyl-[acyl-carrier protein] reductase"/>
    <property type="match status" value="1"/>
</dbReference>
<gene>
    <name evidence="3" type="ORF">CR155_20345</name>
</gene>
<accession>A0A2N4UAJ2</accession>
<dbReference type="InterPro" id="IPR002347">
    <property type="entry name" value="SDR_fam"/>
</dbReference>
<dbReference type="Proteomes" id="UP000234328">
    <property type="component" value="Unassembled WGS sequence"/>
</dbReference>
<dbReference type="AlphaFoldDB" id="A0A2N4UAJ2"/>
<protein>
    <submittedName>
        <fullName evidence="3">3-oxoacyl-ACP reductase</fullName>
    </submittedName>
</protein>
<sequence>MTNTKNRTALITGACGGLGTAIAERLCRDGYRALLLDMSEKVHAQARALNQRGFQARGVVCDITDEDEIKALFDQLDADAESVDILVNNAGISPKINGKSLTAEEVSLSEWQAVLTVNLTAPFLLSRTASPRMRERGWGRIINMASVAGRTRSMVSGAHYSASKAGLIGFSRMFASQVAKDGITVNCIAPGTIDAGLGGQLDAHMTANYKKNIPVGRIGEPEEVAAMVAYLAGEETSFITGAVFDINGGYFMP</sequence>
<dbReference type="PRINTS" id="PR00080">
    <property type="entry name" value="SDRFAMILY"/>
</dbReference>
<dbReference type="Pfam" id="PF13561">
    <property type="entry name" value="adh_short_C2"/>
    <property type="match status" value="1"/>
</dbReference>
<dbReference type="GO" id="GO:0016491">
    <property type="term" value="F:oxidoreductase activity"/>
    <property type="evidence" value="ECO:0007669"/>
    <property type="project" value="UniProtKB-KW"/>
</dbReference>
<reference evidence="3 4" key="1">
    <citation type="submission" date="2017-10" db="EMBL/GenBank/DDBJ databases">
        <title>Two draft genome sequences of Pusillimonas sp. strains isolated from a nitrate- and radionuclide-contaminated groundwater in Russia.</title>
        <authorList>
            <person name="Grouzdev D.S."/>
            <person name="Tourova T.P."/>
            <person name="Goeva M.A."/>
            <person name="Babich T.L."/>
            <person name="Sokolova D.S."/>
            <person name="Abdullin R."/>
            <person name="Poltaraus A.B."/>
            <person name="Toshchakov S.V."/>
            <person name="Nazina T.N."/>
        </authorList>
    </citation>
    <scope>NUCLEOTIDE SEQUENCE [LARGE SCALE GENOMIC DNA]</scope>
    <source>
        <strain evidence="3 4">JR1/69-2-13</strain>
    </source>
</reference>
<evidence type="ECO:0000313" key="4">
    <source>
        <dbReference type="Proteomes" id="UP000234328"/>
    </source>
</evidence>
<dbReference type="PROSITE" id="PS00061">
    <property type="entry name" value="ADH_SHORT"/>
    <property type="match status" value="1"/>
</dbReference>
<keyword evidence="4" id="KW-1185">Reference proteome</keyword>
<proteinExistence type="inferred from homology"/>
<dbReference type="PRINTS" id="PR00081">
    <property type="entry name" value="GDHRDH"/>
</dbReference>
<dbReference type="NCBIfam" id="NF009466">
    <property type="entry name" value="PRK12826.1-2"/>
    <property type="match status" value="1"/>
</dbReference>
<dbReference type="EMBL" id="PDNV01000022">
    <property type="protein sequence ID" value="PLC52018.1"/>
    <property type="molecule type" value="Genomic_DNA"/>
</dbReference>
<dbReference type="InterPro" id="IPR036291">
    <property type="entry name" value="NAD(P)-bd_dom_sf"/>
</dbReference>
<dbReference type="SUPFAM" id="SSF51735">
    <property type="entry name" value="NAD(P)-binding Rossmann-fold domains"/>
    <property type="match status" value="1"/>
</dbReference>
<dbReference type="GO" id="GO:0032787">
    <property type="term" value="P:monocarboxylic acid metabolic process"/>
    <property type="evidence" value="ECO:0007669"/>
    <property type="project" value="UniProtKB-ARBA"/>
</dbReference>
<dbReference type="PANTHER" id="PTHR42879">
    <property type="entry name" value="3-OXOACYL-(ACYL-CARRIER-PROTEIN) REDUCTASE"/>
    <property type="match status" value="1"/>
</dbReference>
<comment type="similarity">
    <text evidence="1">Belongs to the short-chain dehydrogenases/reductases (SDR) family.</text>
</comment>
<keyword evidence="2" id="KW-0560">Oxidoreductase</keyword>
<evidence type="ECO:0000313" key="3">
    <source>
        <dbReference type="EMBL" id="PLC52018.1"/>
    </source>
</evidence>
<evidence type="ECO:0000256" key="1">
    <source>
        <dbReference type="ARBA" id="ARBA00006484"/>
    </source>
</evidence>
<name>A0A2N4UAJ2_9BURK</name>
<dbReference type="PANTHER" id="PTHR42879:SF2">
    <property type="entry name" value="3-OXOACYL-[ACYL-CARRIER-PROTEIN] REDUCTASE FABG"/>
    <property type="match status" value="1"/>
</dbReference>